<dbReference type="InterPro" id="IPR038404">
    <property type="entry name" value="TRAP_DctP_sf"/>
</dbReference>
<organism evidence="5 6">
    <name type="scientific">Roseovarius halotolerans</name>
    <dbReference type="NCBI Taxonomy" id="505353"/>
    <lineage>
        <taxon>Bacteria</taxon>
        <taxon>Pseudomonadati</taxon>
        <taxon>Pseudomonadota</taxon>
        <taxon>Alphaproteobacteria</taxon>
        <taxon>Rhodobacterales</taxon>
        <taxon>Roseobacteraceae</taxon>
        <taxon>Roseovarius</taxon>
    </lineage>
</organism>
<keyword evidence="2 4" id="KW-0732">Signal</keyword>
<evidence type="ECO:0000256" key="4">
    <source>
        <dbReference type="SAM" id="SignalP"/>
    </source>
</evidence>
<comment type="subcellular location">
    <subcellularLocation>
        <location evidence="1">Periplasm</location>
    </subcellularLocation>
</comment>
<dbReference type="AlphaFoldDB" id="A0A1X6ZYL0"/>
<evidence type="ECO:0000313" key="6">
    <source>
        <dbReference type="Proteomes" id="UP000193207"/>
    </source>
</evidence>
<dbReference type="EMBL" id="FWFU01000006">
    <property type="protein sequence ID" value="SLN64913.1"/>
    <property type="molecule type" value="Genomic_DNA"/>
</dbReference>
<sequence length="339" mass="36934">MSIVKFALYAAALSTTAHSAFAQEMPDVSWNVSMHGNPRGITAGIEEVAKFVEENTQGSFKIKLNYGEALSPAKETIDGIQIGAFEMALMCASYHPGKTPSLMVLDLPMLPIDNMDTKIAVHEAVFQHPQVKQELAKWDADVYMSALTQTSEFMGVGEAPTELNDWKGRVVRAPGGLGEAMSAIGATPTTVPAPEVYTALERGTVNAVSFPFTTAHVAFGVHDVAKWYTDNMAPGTTGCQIIMSKSAWDNLPENYQQIMMDAKAPAYEALKARYEADDEENLKMLEERGLEKVSYSPETLKAFQDSAAKPVWDNWVNETSNAGVPAQELLDLVIETSSE</sequence>
<reference evidence="5 6" key="1">
    <citation type="submission" date="2017-03" db="EMBL/GenBank/DDBJ databases">
        <authorList>
            <person name="Afonso C.L."/>
            <person name="Miller P.J."/>
            <person name="Scott M.A."/>
            <person name="Spackman E."/>
            <person name="Goraichik I."/>
            <person name="Dimitrov K.M."/>
            <person name="Suarez D.L."/>
            <person name="Swayne D.E."/>
        </authorList>
    </citation>
    <scope>NUCLEOTIDE SEQUENCE [LARGE SCALE GENOMIC DNA]</scope>
    <source>
        <strain evidence="5 6">CECT 8110</strain>
    </source>
</reference>
<dbReference type="Pfam" id="PF03480">
    <property type="entry name" value="DctP"/>
    <property type="match status" value="1"/>
</dbReference>
<gene>
    <name evidence="5" type="ORF">ROH8110_03650</name>
</gene>
<accession>A0A1X6ZYL0</accession>
<dbReference type="Gene3D" id="3.40.190.170">
    <property type="entry name" value="Bacterial extracellular solute-binding protein, family 7"/>
    <property type="match status" value="1"/>
</dbReference>
<dbReference type="PANTHER" id="PTHR33376">
    <property type="match status" value="1"/>
</dbReference>
<keyword evidence="3" id="KW-0574">Periplasm</keyword>
<dbReference type="InterPro" id="IPR018389">
    <property type="entry name" value="DctP_fam"/>
</dbReference>
<dbReference type="PANTHER" id="PTHR33376:SF5">
    <property type="entry name" value="EXTRACYTOPLASMIC SOLUTE RECEPTOR PROTEIN"/>
    <property type="match status" value="1"/>
</dbReference>
<keyword evidence="6" id="KW-1185">Reference proteome</keyword>
<dbReference type="NCBIfam" id="NF037995">
    <property type="entry name" value="TRAP_S1"/>
    <property type="match status" value="1"/>
</dbReference>
<evidence type="ECO:0000256" key="1">
    <source>
        <dbReference type="ARBA" id="ARBA00004418"/>
    </source>
</evidence>
<evidence type="ECO:0000313" key="5">
    <source>
        <dbReference type="EMBL" id="SLN64913.1"/>
    </source>
</evidence>
<feature type="chain" id="PRO_5010861630" evidence="4">
    <location>
        <begin position="23"/>
        <end position="339"/>
    </location>
</feature>
<evidence type="ECO:0000256" key="2">
    <source>
        <dbReference type="ARBA" id="ARBA00022729"/>
    </source>
</evidence>
<dbReference type="RefSeq" id="WP_170156540.1">
    <property type="nucleotide sequence ID" value="NZ_FWFU01000006.1"/>
</dbReference>
<name>A0A1X6ZYL0_9RHOB</name>
<proteinExistence type="predicted"/>
<dbReference type="GO" id="GO:0055085">
    <property type="term" value="P:transmembrane transport"/>
    <property type="evidence" value="ECO:0007669"/>
    <property type="project" value="InterPro"/>
</dbReference>
<evidence type="ECO:0000256" key="3">
    <source>
        <dbReference type="ARBA" id="ARBA00022764"/>
    </source>
</evidence>
<feature type="signal peptide" evidence="4">
    <location>
        <begin position="1"/>
        <end position="22"/>
    </location>
</feature>
<protein>
    <submittedName>
        <fullName evidence="5">Monocarboxylate 2-oxoacid-binding periplasmic protein</fullName>
    </submittedName>
</protein>
<dbReference type="GO" id="GO:0042597">
    <property type="term" value="C:periplasmic space"/>
    <property type="evidence" value="ECO:0007669"/>
    <property type="project" value="UniProtKB-SubCell"/>
</dbReference>
<dbReference type="Proteomes" id="UP000193207">
    <property type="component" value="Unassembled WGS sequence"/>
</dbReference>